<sequence>MDKSAAERIAQRFVGLPVEQRRQILNKMHETGQSFKLLPIAVTRHDVARIPLSYAQQRMLFLWQMEPGNAAYNVPMAVRLNGPLDRQALSTALDNLVQRHETLRTRFVSEDGAFYQEILQQATVALEFASVAPADIENQVRAELQKPFDLLSGTLLRVRLFQLGEAEHVLTVCMHHIVSDGWSGEVLIREFVQLYQAQLSGQTAQLPALAVQYADYAIWQRAWLEAGEGERQLNYWKQQLGTEHPLLSLPLDHQRPLQPSQRGATVRVDVPEQLSAQLKSLARSSGQTLFMLTLAALSVVLSRFSGQT</sequence>
<feature type="non-terminal residue" evidence="2">
    <location>
        <position position="308"/>
    </location>
</feature>
<dbReference type="Proteomes" id="UP000003465">
    <property type="component" value="Unassembled WGS sequence"/>
</dbReference>
<proteinExistence type="predicted"/>
<dbReference type="Gene3D" id="3.30.559.30">
    <property type="entry name" value="Nonribosomal peptide synthetase, condensation domain"/>
    <property type="match status" value="1"/>
</dbReference>
<dbReference type="GO" id="GO:0003824">
    <property type="term" value="F:catalytic activity"/>
    <property type="evidence" value="ECO:0007669"/>
    <property type="project" value="InterPro"/>
</dbReference>
<dbReference type="FunFam" id="3.30.559.10:FF:000012">
    <property type="entry name" value="Non-ribosomal peptide synthetase"/>
    <property type="match status" value="1"/>
</dbReference>
<dbReference type="EMBL" id="AEAG01000170">
    <property type="protein sequence ID" value="EGH20759.1"/>
    <property type="molecule type" value="Genomic_DNA"/>
</dbReference>
<dbReference type="InterPro" id="IPR001242">
    <property type="entry name" value="Condensation_dom"/>
</dbReference>
<organism evidence="2 3">
    <name type="scientific">Pseudomonas amygdali pv. mori str. 301020</name>
    <dbReference type="NCBI Taxonomy" id="629261"/>
    <lineage>
        <taxon>Bacteria</taxon>
        <taxon>Pseudomonadati</taxon>
        <taxon>Pseudomonadota</taxon>
        <taxon>Gammaproteobacteria</taxon>
        <taxon>Pseudomonadales</taxon>
        <taxon>Pseudomonadaceae</taxon>
        <taxon>Pseudomonas</taxon>
        <taxon>Pseudomonas amygdali</taxon>
    </lineage>
</organism>
<accession>A0A656G580</accession>
<dbReference type="Gene3D" id="3.30.559.10">
    <property type="entry name" value="Chloramphenicol acetyltransferase-like domain"/>
    <property type="match status" value="1"/>
</dbReference>
<gene>
    <name evidence="2" type="ORF">PSYMO_04338</name>
</gene>
<dbReference type="AlphaFoldDB" id="A0A656G580"/>
<evidence type="ECO:0000259" key="1">
    <source>
        <dbReference type="Pfam" id="PF00668"/>
    </source>
</evidence>
<comment type="caution">
    <text evidence="2">The sequence shown here is derived from an EMBL/GenBank/DDBJ whole genome shotgun (WGS) entry which is preliminary data.</text>
</comment>
<name>A0A656G580_PSEA0</name>
<reference evidence="2 3" key="1">
    <citation type="journal article" date="2011" name="PLoS Pathog.">
        <title>Dynamic evolution of pathogenicity revealed by sequencing and comparative genomics of 19 Pseudomonas syringae isolates.</title>
        <authorList>
            <person name="Baltrus D.A."/>
            <person name="Nishimura M.T."/>
            <person name="Romanchuk A."/>
            <person name="Chang J.H."/>
            <person name="Mukhtar M.S."/>
            <person name="Cherkis K."/>
            <person name="Roach J."/>
            <person name="Grant S.R."/>
            <person name="Jones C.D."/>
            <person name="Dangl J.L."/>
        </authorList>
    </citation>
    <scope>NUCLEOTIDE SEQUENCE [LARGE SCALE GENOMIC DNA]</scope>
    <source>
        <strain evidence="2 3">301020</strain>
    </source>
</reference>
<dbReference type="PANTHER" id="PTHR45398">
    <property type="match status" value="1"/>
</dbReference>
<dbReference type="InterPro" id="IPR023213">
    <property type="entry name" value="CAT-like_dom_sf"/>
</dbReference>
<protein>
    <submittedName>
        <fullName evidence="2">Pyoverdine sidechain peptide synthetase IV, D-Asp-L-Ser component</fullName>
    </submittedName>
</protein>
<feature type="domain" description="Condensation" evidence="1">
    <location>
        <begin position="50"/>
        <end position="307"/>
    </location>
</feature>
<evidence type="ECO:0000313" key="3">
    <source>
        <dbReference type="Proteomes" id="UP000003465"/>
    </source>
</evidence>
<dbReference type="SUPFAM" id="SSF52777">
    <property type="entry name" value="CoA-dependent acyltransferases"/>
    <property type="match status" value="2"/>
</dbReference>
<dbReference type="Pfam" id="PF00668">
    <property type="entry name" value="Condensation"/>
    <property type="match status" value="1"/>
</dbReference>
<dbReference type="CDD" id="cd19531">
    <property type="entry name" value="LCL_NRPS-like"/>
    <property type="match status" value="1"/>
</dbReference>
<dbReference type="PANTHER" id="PTHR45398:SF1">
    <property type="entry name" value="ENZYME, PUTATIVE (JCVI)-RELATED"/>
    <property type="match status" value="1"/>
</dbReference>
<evidence type="ECO:0000313" key="2">
    <source>
        <dbReference type="EMBL" id="EGH20759.1"/>
    </source>
</evidence>